<dbReference type="Pfam" id="PF07859">
    <property type="entry name" value="Abhydrolase_3"/>
    <property type="match status" value="2"/>
</dbReference>
<feature type="domain" description="Alpha/beta hydrolase fold-3" evidence="4">
    <location>
        <begin position="108"/>
        <end position="255"/>
    </location>
</feature>
<organism evidence="5 6">
    <name type="scientific">Dreissena polymorpha</name>
    <name type="common">Zebra mussel</name>
    <name type="synonym">Mytilus polymorpha</name>
    <dbReference type="NCBI Taxonomy" id="45954"/>
    <lineage>
        <taxon>Eukaryota</taxon>
        <taxon>Metazoa</taxon>
        <taxon>Spiralia</taxon>
        <taxon>Lophotrochozoa</taxon>
        <taxon>Mollusca</taxon>
        <taxon>Bivalvia</taxon>
        <taxon>Autobranchia</taxon>
        <taxon>Heteroconchia</taxon>
        <taxon>Euheterodonta</taxon>
        <taxon>Imparidentia</taxon>
        <taxon>Neoheterodontei</taxon>
        <taxon>Myida</taxon>
        <taxon>Dreissenoidea</taxon>
        <taxon>Dreissenidae</taxon>
        <taxon>Dreissena</taxon>
    </lineage>
</organism>
<dbReference type="PROSITE" id="PS01173">
    <property type="entry name" value="LIPASE_GDXG_HIS"/>
    <property type="match status" value="1"/>
</dbReference>
<name>A0A9D4CSK4_DREPO</name>
<dbReference type="PANTHER" id="PTHR23025">
    <property type="entry name" value="TRIACYLGLYCEROL LIPASE"/>
    <property type="match status" value="1"/>
</dbReference>
<evidence type="ECO:0000313" key="5">
    <source>
        <dbReference type="EMBL" id="KAH3730004.1"/>
    </source>
</evidence>
<reference evidence="5" key="2">
    <citation type="submission" date="2020-11" db="EMBL/GenBank/DDBJ databases">
        <authorList>
            <person name="McCartney M.A."/>
            <person name="Auch B."/>
            <person name="Kono T."/>
            <person name="Mallez S."/>
            <person name="Becker A."/>
            <person name="Gohl D.M."/>
            <person name="Silverstein K.A.T."/>
            <person name="Koren S."/>
            <person name="Bechman K.B."/>
            <person name="Herman A."/>
            <person name="Abrahante J.E."/>
            <person name="Garbe J."/>
        </authorList>
    </citation>
    <scope>NUCLEOTIDE SEQUENCE</scope>
    <source>
        <strain evidence="5">Duluth1</strain>
        <tissue evidence="5">Whole animal</tissue>
    </source>
</reference>
<dbReference type="GO" id="GO:0019433">
    <property type="term" value="P:triglyceride catabolic process"/>
    <property type="evidence" value="ECO:0007669"/>
    <property type="project" value="TreeGrafter"/>
</dbReference>
<dbReference type="OrthoDB" id="408631at2759"/>
<evidence type="ECO:0000256" key="1">
    <source>
        <dbReference type="ARBA" id="ARBA00010515"/>
    </source>
</evidence>
<dbReference type="EMBL" id="JAIWYP010000012">
    <property type="protein sequence ID" value="KAH3730004.1"/>
    <property type="molecule type" value="Genomic_DNA"/>
</dbReference>
<evidence type="ECO:0000259" key="4">
    <source>
        <dbReference type="Pfam" id="PF07859"/>
    </source>
</evidence>
<dbReference type="InterPro" id="IPR013094">
    <property type="entry name" value="AB_hydrolase_3"/>
</dbReference>
<keyword evidence="2" id="KW-0378">Hydrolase</keyword>
<evidence type="ECO:0000313" key="6">
    <source>
        <dbReference type="Proteomes" id="UP000828390"/>
    </source>
</evidence>
<comment type="caution">
    <text evidence="5">The sequence shown here is derived from an EMBL/GenBank/DDBJ whole genome shotgun (WGS) entry which is preliminary data.</text>
</comment>
<feature type="chain" id="PRO_5039060735" description="Alpha/beta hydrolase fold-3 domain-containing protein" evidence="3">
    <location>
        <begin position="19"/>
        <end position="407"/>
    </location>
</feature>
<keyword evidence="6" id="KW-1185">Reference proteome</keyword>
<reference evidence="5" key="1">
    <citation type="journal article" date="2019" name="bioRxiv">
        <title>The Genome of the Zebra Mussel, Dreissena polymorpha: A Resource for Invasive Species Research.</title>
        <authorList>
            <person name="McCartney M.A."/>
            <person name="Auch B."/>
            <person name="Kono T."/>
            <person name="Mallez S."/>
            <person name="Zhang Y."/>
            <person name="Obille A."/>
            <person name="Becker A."/>
            <person name="Abrahante J.E."/>
            <person name="Garbe J."/>
            <person name="Badalamenti J.P."/>
            <person name="Herman A."/>
            <person name="Mangelson H."/>
            <person name="Liachko I."/>
            <person name="Sullivan S."/>
            <person name="Sone E.D."/>
            <person name="Koren S."/>
            <person name="Silverstein K.A.T."/>
            <person name="Beckman K.B."/>
            <person name="Gohl D.M."/>
        </authorList>
    </citation>
    <scope>NUCLEOTIDE SEQUENCE</scope>
    <source>
        <strain evidence="5">Duluth1</strain>
        <tissue evidence="5">Whole animal</tissue>
    </source>
</reference>
<evidence type="ECO:0000256" key="2">
    <source>
        <dbReference type="ARBA" id="ARBA00022801"/>
    </source>
</evidence>
<comment type="similarity">
    <text evidence="1">Belongs to the 'GDXG' lipolytic enzyme family.</text>
</comment>
<proteinExistence type="inferred from homology"/>
<protein>
    <recommendedName>
        <fullName evidence="4">Alpha/beta hydrolase fold-3 domain-containing protein</fullName>
    </recommendedName>
</protein>
<dbReference type="PANTHER" id="PTHR23025:SF4">
    <property type="entry name" value="ALPHA_BETA HYDROLASE FOLD-3 DOMAIN-CONTAINING PROTEIN"/>
    <property type="match status" value="1"/>
</dbReference>
<accession>A0A9D4CSK4</accession>
<dbReference type="GO" id="GO:0004806">
    <property type="term" value="F:triacylglycerol lipase activity"/>
    <property type="evidence" value="ECO:0007669"/>
    <property type="project" value="TreeGrafter"/>
</dbReference>
<dbReference type="Proteomes" id="UP000828390">
    <property type="component" value="Unassembled WGS sequence"/>
</dbReference>
<dbReference type="GO" id="GO:0005829">
    <property type="term" value="C:cytosol"/>
    <property type="evidence" value="ECO:0007669"/>
    <property type="project" value="TreeGrafter"/>
</dbReference>
<sequence>MALLRNAALTSLLVVLLAFYVRPRFPETASNRGTKTAVGLFFKFQDLVAYLGELIGLDPVQTANSFYNIILLLDQPAADVKEETITIEGVEVSVFRPTEESDSPRPGIIHIHGGGFCSLSPAHYANYIREMVRKTNAVVLSINYRLAPKFKFPIPFEDCLMVTRHILNNPEKYGIHQEKIGLKGDSAGGNLVAAVSLNISLDSNYPERAIKFMSLDYPSLQAVDLRLPSFRKYENGPCFLNKPRMLKYMLRYAFGDLRFYEFFNNNEQYSYLDEKLREHVASSLLTTNDEDAESDTPLSGKASVNADEVKEILSVITHPMFSPLIAPDEDLAALPPAYIMNCEFDVLRDDGFLLAERLRLVGVTVEHSYVPSEEHGFIMMVKTEESAMVELNKFTQFFQKILGLNIL</sequence>
<dbReference type="GO" id="GO:0004771">
    <property type="term" value="F:sterol ester esterase activity"/>
    <property type="evidence" value="ECO:0007669"/>
    <property type="project" value="TreeGrafter"/>
</dbReference>
<evidence type="ECO:0000256" key="3">
    <source>
        <dbReference type="SAM" id="SignalP"/>
    </source>
</evidence>
<keyword evidence="3" id="KW-0732">Signal</keyword>
<dbReference type="InterPro" id="IPR002168">
    <property type="entry name" value="Lipase_GDXG_HIS_AS"/>
</dbReference>
<dbReference type="Gene3D" id="3.40.50.1820">
    <property type="entry name" value="alpha/beta hydrolase"/>
    <property type="match status" value="1"/>
</dbReference>
<dbReference type="InterPro" id="IPR029058">
    <property type="entry name" value="AB_hydrolase_fold"/>
</dbReference>
<dbReference type="AlphaFoldDB" id="A0A9D4CSK4"/>
<feature type="signal peptide" evidence="3">
    <location>
        <begin position="1"/>
        <end position="18"/>
    </location>
</feature>
<gene>
    <name evidence="5" type="ORF">DPMN_055983</name>
</gene>
<feature type="domain" description="Alpha/beta hydrolase fold-3" evidence="4">
    <location>
        <begin position="316"/>
        <end position="378"/>
    </location>
</feature>
<dbReference type="SUPFAM" id="SSF53474">
    <property type="entry name" value="alpha/beta-Hydrolases"/>
    <property type="match status" value="1"/>
</dbReference>